<feature type="compositionally biased region" description="Low complexity" evidence="2">
    <location>
        <begin position="76"/>
        <end position="103"/>
    </location>
</feature>
<reference evidence="3 4" key="3">
    <citation type="journal article" date="2010" name="BMC Genomics">
        <title>Transcriptome sequencing and comparative analysis of cucumber flowers with different sex types.</title>
        <authorList>
            <person name="Guo S."/>
            <person name="Zheng Y."/>
            <person name="Joung J.G."/>
            <person name="Liu S."/>
            <person name="Zhang Z."/>
            <person name="Crasta O.R."/>
            <person name="Sobral B.W."/>
            <person name="Xu Y."/>
            <person name="Huang S."/>
            <person name="Fei Z."/>
        </authorList>
    </citation>
    <scope>NUCLEOTIDE SEQUENCE [LARGE SCALE GENOMIC DNA]</scope>
    <source>
        <strain evidence="4">cv. 9930</strain>
    </source>
</reference>
<evidence type="ECO:0000256" key="1">
    <source>
        <dbReference type="SAM" id="Coils"/>
    </source>
</evidence>
<feature type="region of interest" description="Disordered" evidence="2">
    <location>
        <begin position="234"/>
        <end position="264"/>
    </location>
</feature>
<sequence>MEYKRRQQGATRASNFEEVARNSRRPTRFVSNEDDDVYDLSSDSGNDAVGSSRSSSSPQSLAAKAIKASSAHRDSSLSSAYAARSASRVSKPAFSSSFPSPSSVQDSKAYEYTSMKSLNESKHGFWGALARKAKAILDDDNGVQQPEVPGRMREQGFGTGTPAGTGAGAGAGSATRAKYHNRTQSDESQPKTENSSFQKGLGAIASSLNYIGNAFEEKLTAVENKTADIIQETRKHIKKKSGGSVAQYQTPNSGSNMESQTQPPTQTQMQTGLELQLKASRDVAMAMAAKAKLLLRELKTVKADFAFAKERCAQLEEENKILRENRERGNNLEDDDLIRLQLETLLAEKARLAHENSVYARENRFLREIVEYHQLTMQDVIYLDEGTEEVTEVYPIKHAAAASNLNAISSLPPQPLSSSSSNRPGVGLDMSSQMTQIVPTCPLPPSDLR</sequence>
<dbReference type="eggNOG" id="ENOG502QPQ1">
    <property type="taxonomic scope" value="Eukaryota"/>
</dbReference>
<reference evidence="3 4" key="2">
    <citation type="journal article" date="2009" name="PLoS ONE">
        <title>An integrated genetic and cytogenetic map of the cucumber genome.</title>
        <authorList>
            <person name="Ren Y."/>
            <person name="Zhang Z."/>
            <person name="Liu J."/>
            <person name="Staub J.E."/>
            <person name="Han Y."/>
            <person name="Cheng Z."/>
            <person name="Li X."/>
            <person name="Lu J."/>
            <person name="Miao H."/>
            <person name="Kang H."/>
            <person name="Xie B."/>
            <person name="Gu X."/>
            <person name="Wang X."/>
            <person name="Du Y."/>
            <person name="Jin W."/>
            <person name="Huang S."/>
        </authorList>
    </citation>
    <scope>NUCLEOTIDE SEQUENCE [LARGE SCALE GENOMIC DNA]</scope>
    <source>
        <strain evidence="4">cv. 9930</strain>
    </source>
</reference>
<dbReference type="Gramene" id="KGN46769">
    <property type="protein sequence ID" value="KGN46769"/>
    <property type="gene ID" value="Csa_6G133780"/>
</dbReference>
<dbReference type="PANTHER" id="PTHR31016">
    <property type="entry name" value="OS04G0228100 PROTEIN"/>
    <property type="match status" value="1"/>
</dbReference>
<evidence type="ECO:0000313" key="3">
    <source>
        <dbReference type="EMBL" id="KGN46769.1"/>
    </source>
</evidence>
<gene>
    <name evidence="3" type="ORF">Csa_6G133780</name>
</gene>
<dbReference type="Proteomes" id="UP000029981">
    <property type="component" value="Chromosome 6"/>
</dbReference>
<evidence type="ECO:0000313" key="4">
    <source>
        <dbReference type="Proteomes" id="UP000029981"/>
    </source>
</evidence>
<dbReference type="EMBL" id="CM002927">
    <property type="protein sequence ID" value="KGN46769.1"/>
    <property type="molecule type" value="Genomic_DNA"/>
</dbReference>
<dbReference type="AlphaFoldDB" id="A0A0A0KD42"/>
<reference evidence="3 4" key="4">
    <citation type="journal article" date="2011" name="BMC Genomics">
        <title>RNA-Seq improves annotation of protein-coding genes in the cucumber genome.</title>
        <authorList>
            <person name="Li Z."/>
            <person name="Zhang Z."/>
            <person name="Yan P."/>
            <person name="Huang S."/>
            <person name="Fei Z."/>
            <person name="Lin K."/>
        </authorList>
    </citation>
    <scope>NUCLEOTIDE SEQUENCE [LARGE SCALE GENOMIC DNA]</scope>
    <source>
        <strain evidence="4">cv. 9930</strain>
    </source>
</reference>
<organism evidence="3 4">
    <name type="scientific">Cucumis sativus</name>
    <name type="common">Cucumber</name>
    <dbReference type="NCBI Taxonomy" id="3659"/>
    <lineage>
        <taxon>Eukaryota</taxon>
        <taxon>Viridiplantae</taxon>
        <taxon>Streptophyta</taxon>
        <taxon>Embryophyta</taxon>
        <taxon>Tracheophyta</taxon>
        <taxon>Spermatophyta</taxon>
        <taxon>Magnoliopsida</taxon>
        <taxon>eudicotyledons</taxon>
        <taxon>Gunneridae</taxon>
        <taxon>Pentapetalae</taxon>
        <taxon>rosids</taxon>
        <taxon>fabids</taxon>
        <taxon>Cucurbitales</taxon>
        <taxon>Cucurbitaceae</taxon>
        <taxon>Benincaseae</taxon>
        <taxon>Cucumis</taxon>
    </lineage>
</organism>
<feature type="compositionally biased region" description="Polar residues" evidence="2">
    <location>
        <begin position="244"/>
        <end position="259"/>
    </location>
</feature>
<dbReference type="OrthoDB" id="1924603at2759"/>
<protein>
    <submittedName>
        <fullName evidence="3">Uncharacterized protein</fullName>
    </submittedName>
</protein>
<reference evidence="3 4" key="1">
    <citation type="journal article" date="2009" name="Nat. Genet.">
        <title>The genome of the cucumber, Cucumis sativus L.</title>
        <authorList>
            <person name="Huang S."/>
            <person name="Li R."/>
            <person name="Zhang Z."/>
            <person name="Li L."/>
            <person name="Gu X."/>
            <person name="Fan W."/>
            <person name="Lucas W.J."/>
            <person name="Wang X."/>
            <person name="Xie B."/>
            <person name="Ni P."/>
            <person name="Ren Y."/>
            <person name="Zhu H."/>
            <person name="Li J."/>
            <person name="Lin K."/>
            <person name="Jin W."/>
            <person name="Fei Z."/>
            <person name="Li G."/>
            <person name="Staub J."/>
            <person name="Kilian A."/>
            <person name="van der Vossen E.A."/>
            <person name="Wu Y."/>
            <person name="Guo J."/>
            <person name="He J."/>
            <person name="Jia Z."/>
            <person name="Ren Y."/>
            <person name="Tian G."/>
            <person name="Lu Y."/>
            <person name="Ruan J."/>
            <person name="Qian W."/>
            <person name="Wang M."/>
            <person name="Huang Q."/>
            <person name="Li B."/>
            <person name="Xuan Z."/>
            <person name="Cao J."/>
            <person name="Asan"/>
            <person name="Wu Z."/>
            <person name="Zhang J."/>
            <person name="Cai Q."/>
            <person name="Bai Y."/>
            <person name="Zhao B."/>
            <person name="Han Y."/>
            <person name="Li Y."/>
            <person name="Li X."/>
            <person name="Wang S."/>
            <person name="Shi Q."/>
            <person name="Liu S."/>
            <person name="Cho W.K."/>
            <person name="Kim J.Y."/>
            <person name="Xu Y."/>
            <person name="Heller-Uszynska K."/>
            <person name="Miao H."/>
            <person name="Cheng Z."/>
            <person name="Zhang S."/>
            <person name="Wu J."/>
            <person name="Yang Y."/>
            <person name="Kang H."/>
            <person name="Li M."/>
            <person name="Liang H."/>
            <person name="Ren X."/>
            <person name="Shi Z."/>
            <person name="Wen M."/>
            <person name="Jian M."/>
            <person name="Yang H."/>
            <person name="Zhang G."/>
            <person name="Yang Z."/>
            <person name="Chen R."/>
            <person name="Liu S."/>
            <person name="Li J."/>
            <person name="Ma L."/>
            <person name="Liu H."/>
            <person name="Zhou Y."/>
            <person name="Zhao J."/>
            <person name="Fang X."/>
            <person name="Li G."/>
            <person name="Fang L."/>
            <person name="Li Y."/>
            <person name="Liu D."/>
            <person name="Zheng H."/>
            <person name="Zhang Y."/>
            <person name="Qin N."/>
            <person name="Li Z."/>
            <person name="Yang G."/>
            <person name="Yang S."/>
            <person name="Bolund L."/>
            <person name="Kristiansen K."/>
            <person name="Zheng H."/>
            <person name="Li S."/>
            <person name="Zhang X."/>
            <person name="Yang H."/>
            <person name="Wang J."/>
            <person name="Sun R."/>
            <person name="Zhang B."/>
            <person name="Jiang S."/>
            <person name="Wang J."/>
            <person name="Du Y."/>
            <person name="Li S."/>
        </authorList>
    </citation>
    <scope>NUCLEOTIDE SEQUENCE [LARGE SCALE GENOMIC DNA]</scope>
    <source>
        <strain evidence="4">cv. 9930</strain>
    </source>
</reference>
<dbReference type="STRING" id="3659.A0A0A0KD42"/>
<name>A0A0A0KD42_CUCSA</name>
<accession>A0A0A0KD42</accession>
<feature type="coiled-coil region" evidence="1">
    <location>
        <begin position="298"/>
        <end position="335"/>
    </location>
</feature>
<keyword evidence="1" id="KW-0175">Coiled coil</keyword>
<dbReference type="KEGG" id="csv:101205186"/>
<dbReference type="PANTHER" id="PTHR31016:SF22">
    <property type="entry name" value="RRNA BIOGENESIS PROTEIN RRP36-LIKE"/>
    <property type="match status" value="1"/>
</dbReference>
<feature type="region of interest" description="Disordered" evidence="2">
    <location>
        <begin position="1"/>
        <end position="106"/>
    </location>
</feature>
<dbReference type="OMA" id="VVYFDES"/>
<proteinExistence type="predicted"/>
<evidence type="ECO:0000256" key="2">
    <source>
        <dbReference type="SAM" id="MobiDB-lite"/>
    </source>
</evidence>
<keyword evidence="4" id="KW-1185">Reference proteome</keyword>
<feature type="region of interest" description="Disordered" evidence="2">
    <location>
        <begin position="138"/>
        <end position="197"/>
    </location>
</feature>
<feature type="compositionally biased region" description="Gly residues" evidence="2">
    <location>
        <begin position="157"/>
        <end position="171"/>
    </location>
</feature>
<feature type="compositionally biased region" description="Low complexity" evidence="2">
    <location>
        <begin position="51"/>
        <end position="69"/>
    </location>
</feature>